<name>A0A318R3W7_PROMR</name>
<dbReference type="Proteomes" id="UP000247807">
    <property type="component" value="Unassembled WGS sequence"/>
</dbReference>
<reference evidence="1 2" key="1">
    <citation type="journal article" date="2018" name="Appl. Environ. Microbiol.">
        <title>Genome rearrangement shapes Prochlorococcus ecological adaptation.</title>
        <authorList>
            <person name="Yan W."/>
            <person name="Wei S."/>
            <person name="Wang Q."/>
            <person name="Xiao X."/>
            <person name="Zeng Q."/>
            <person name="Jiao N."/>
            <person name="Zhang R."/>
        </authorList>
    </citation>
    <scope>NUCLEOTIDE SEQUENCE [LARGE SCALE GENOMIC DNA]</scope>
    <source>
        <strain evidence="1 2">XMU1408</strain>
    </source>
</reference>
<dbReference type="AlphaFoldDB" id="A0A318R3W7"/>
<gene>
    <name evidence="1" type="ORF">DNJ73_03740</name>
</gene>
<dbReference type="OrthoDB" id="541276at2"/>
<evidence type="ECO:0000313" key="2">
    <source>
        <dbReference type="Proteomes" id="UP000247807"/>
    </source>
</evidence>
<proteinExistence type="predicted"/>
<comment type="caution">
    <text evidence="1">The sequence shown here is derived from an EMBL/GenBank/DDBJ whole genome shotgun (WGS) entry which is preliminary data.</text>
</comment>
<protein>
    <submittedName>
        <fullName evidence="1">Uncharacterized protein</fullName>
    </submittedName>
</protein>
<organism evidence="1 2">
    <name type="scientific">Prochlorococcus marinus XMU1408</name>
    <dbReference type="NCBI Taxonomy" id="2213228"/>
    <lineage>
        <taxon>Bacteria</taxon>
        <taxon>Bacillati</taxon>
        <taxon>Cyanobacteriota</taxon>
        <taxon>Cyanophyceae</taxon>
        <taxon>Synechococcales</taxon>
        <taxon>Prochlorococcaceae</taxon>
        <taxon>Prochlorococcus</taxon>
    </lineage>
</organism>
<dbReference type="RefSeq" id="WP_158466367.1">
    <property type="nucleotide sequence ID" value="NZ_QJUE01000002.1"/>
</dbReference>
<dbReference type="EMBL" id="QJUE01000002">
    <property type="protein sequence ID" value="PYE02870.1"/>
    <property type="molecule type" value="Genomic_DNA"/>
</dbReference>
<accession>A0A318R3W7</accession>
<evidence type="ECO:0000313" key="1">
    <source>
        <dbReference type="EMBL" id="PYE02870.1"/>
    </source>
</evidence>
<sequence>MPSIRKRIGYLPSVNIQKIISKIASKEKLSQSKVVGILVEEALLARGEFDLQNTNDLNRENRYEKEKSITNTSIKYHELDELISDKGITYNTKRYRRNLDDIFIKNSDELNEELFDQFKQFILLKKKIQEK</sequence>